<gene>
    <name evidence="1" type="ORF">HMPREF9145_1687</name>
</gene>
<comment type="caution">
    <text evidence="1">The sequence shown here is derived from an EMBL/GenBank/DDBJ whole genome shotgun (WGS) entry which is preliminary data.</text>
</comment>
<name>U2KJR0_9BACT</name>
<sequence>MGTLITTPLAINNRAGKPHPQPRLHHFIARFAVNYLLK</sequence>
<proteinExistence type="predicted"/>
<reference evidence="1 2" key="1">
    <citation type="submission" date="2013-08" db="EMBL/GenBank/DDBJ databases">
        <authorList>
            <person name="Durkin A.S."/>
            <person name="Haft D.R."/>
            <person name="McCorrison J."/>
            <person name="Torralba M."/>
            <person name="Gillis M."/>
            <person name="Haft D.H."/>
            <person name="Methe B."/>
            <person name="Sutton G."/>
            <person name="Nelson K.E."/>
        </authorList>
    </citation>
    <scope>NUCLEOTIDE SEQUENCE [LARGE SCALE GENOMIC DNA]</scope>
    <source>
        <strain evidence="1 2">F0493</strain>
    </source>
</reference>
<dbReference type="EMBL" id="AWGW01000029">
    <property type="protein sequence ID" value="ERJ98721.1"/>
    <property type="molecule type" value="Genomic_DNA"/>
</dbReference>
<dbReference type="Proteomes" id="UP000017023">
    <property type="component" value="Unassembled WGS sequence"/>
</dbReference>
<dbReference type="AlphaFoldDB" id="U2KJR0"/>
<evidence type="ECO:0000313" key="1">
    <source>
        <dbReference type="EMBL" id="ERJ98721.1"/>
    </source>
</evidence>
<evidence type="ECO:0000313" key="2">
    <source>
        <dbReference type="Proteomes" id="UP000017023"/>
    </source>
</evidence>
<organism evidence="1 2">
    <name type="scientific">Segatella salivae F0493</name>
    <dbReference type="NCBI Taxonomy" id="1395125"/>
    <lineage>
        <taxon>Bacteria</taxon>
        <taxon>Pseudomonadati</taxon>
        <taxon>Bacteroidota</taxon>
        <taxon>Bacteroidia</taxon>
        <taxon>Bacteroidales</taxon>
        <taxon>Prevotellaceae</taxon>
        <taxon>Segatella</taxon>
    </lineage>
</organism>
<protein>
    <submittedName>
        <fullName evidence="1">Uncharacterized protein</fullName>
    </submittedName>
</protein>
<accession>U2KJR0</accession>